<evidence type="ECO:0000313" key="1">
    <source>
        <dbReference type="EMBL" id="CZS94045.1"/>
    </source>
</evidence>
<proteinExistence type="predicted"/>
<keyword evidence="2" id="KW-1185">Reference proteome</keyword>
<dbReference type="EMBL" id="FJUX01000017">
    <property type="protein sequence ID" value="CZS94045.1"/>
    <property type="molecule type" value="Genomic_DNA"/>
</dbReference>
<dbReference type="Proteomes" id="UP000178912">
    <property type="component" value="Unassembled WGS sequence"/>
</dbReference>
<organism evidence="1 2">
    <name type="scientific">Rhynchosporium agropyri</name>
    <dbReference type="NCBI Taxonomy" id="914238"/>
    <lineage>
        <taxon>Eukaryota</taxon>
        <taxon>Fungi</taxon>
        <taxon>Dikarya</taxon>
        <taxon>Ascomycota</taxon>
        <taxon>Pezizomycotina</taxon>
        <taxon>Leotiomycetes</taxon>
        <taxon>Helotiales</taxon>
        <taxon>Ploettnerulaceae</taxon>
        <taxon>Rhynchosporium</taxon>
    </lineage>
</organism>
<sequence>MLPWVFNISSPRKRPYKPILPHKFPSNPCLLSKTGRHYHLPQYFPDCSRSRYQKVSRDYRGLFNTLADAGISSRLVLRSAPTLVFEGLAGIAKGGGLTGASILGVSVDIIWLNINKTYHILTFLHQWIAAFEPLKNNAKFIHLDRIQKKANITLEVQLKDTLVDKARSSAQDEMVFDD</sequence>
<accession>A0A1E1K7I3</accession>
<name>A0A1E1K7I3_9HELO</name>
<dbReference type="AlphaFoldDB" id="A0A1E1K7I3"/>
<evidence type="ECO:0000313" key="2">
    <source>
        <dbReference type="Proteomes" id="UP000178912"/>
    </source>
</evidence>
<gene>
    <name evidence="1" type="ORF">RAG0_04076</name>
</gene>
<protein>
    <submittedName>
        <fullName evidence="1">Uncharacterized protein</fullName>
    </submittedName>
</protein>
<reference evidence="2" key="1">
    <citation type="submission" date="2016-03" db="EMBL/GenBank/DDBJ databases">
        <authorList>
            <person name="Guldener U."/>
        </authorList>
    </citation>
    <scope>NUCLEOTIDE SEQUENCE [LARGE SCALE GENOMIC DNA]</scope>
    <source>
        <strain evidence="2">04CH-RAC-A.6.1</strain>
    </source>
</reference>